<dbReference type="PANTHER" id="PTHR11439:SF467">
    <property type="entry name" value="INTEGRASE CATALYTIC DOMAIN-CONTAINING PROTEIN"/>
    <property type="match status" value="1"/>
</dbReference>
<dbReference type="InterPro" id="IPR043502">
    <property type="entry name" value="DNA/RNA_pol_sf"/>
</dbReference>
<dbReference type="PANTHER" id="PTHR11439">
    <property type="entry name" value="GAG-POL-RELATED RETROTRANSPOSON"/>
    <property type="match status" value="1"/>
</dbReference>
<dbReference type="CDD" id="cd09272">
    <property type="entry name" value="RNase_HI_RT_Ty1"/>
    <property type="match status" value="1"/>
</dbReference>
<dbReference type="Gramene" id="evm.model.02.1288">
    <property type="protein sequence ID" value="cds.evm.model.02.1288"/>
    <property type="gene ID" value="evm.TU.02.1288"/>
</dbReference>
<evidence type="ECO:0000256" key="1">
    <source>
        <dbReference type="SAM" id="MobiDB-lite"/>
    </source>
</evidence>
<name>A0A803NT19_CANSA</name>
<protein>
    <recommendedName>
        <fullName evidence="2">Reverse transcriptase Ty1/copia-type domain-containing protein</fullName>
    </recommendedName>
</protein>
<reference evidence="3" key="2">
    <citation type="submission" date="2021-03" db="UniProtKB">
        <authorList>
            <consortium name="EnsemblPlants"/>
        </authorList>
    </citation>
    <scope>IDENTIFICATION</scope>
</reference>
<sequence>MHRCAGIFLPPVTAKTGFGKEFKIEESTDSARSDRGQHRKAQALVYISRNVIFNEGHFPALSNSPKVSSNHVLFLNDSPNFSFQTNNNNTCTNVGIVHFPITQLTTATEGIDNTLSQGQPTTAPSPAHNPRSIPPTTTQNDNITTITHTTPFSSIGTTTNAIPLPNTSSNTLNTTLPNANFPSVPAESTLSPSPHLNIPTATFDSVPLQSTVPITQQSPNVPPSSDHENQLTGTTAIRTHAMKTRSLNGIRNPKAYTATKYPLPESLIPTEPKNTTDALNNPRWFKAMNQEYDALKKAGTWSLVPYSPHMTVIGNKWVHKVKLDAHGNLDRLKSRLVTKGYLQTPGIDYEETFSSVVKPATVRIIFTLAVSLNWQVKQLDVSNAFLNGELHETVYTSQPEGFVDPTKPTHVCQLHKALYGLKQAPRAWNQTLRDKLLEWGFSASKSDTSLFTYGSGNNIIILLVYVDDFLVTGPNTHLISKLIADLNKSFSLKELGPVHYFLGIEIHCDHSGMFLSQTKYITDLLVRLNMEGAKRCSNPTSSAIKLSPTEGEPFGDHTLYRSTLGALQYLTLTRPEVAFIINKLKRYDADWASCVDDRRSTGGYVMFFGGNLVSWSAKKQQVVARSSSESEFRALANAAAEIKCDGYAVS</sequence>
<organism evidence="3 4">
    <name type="scientific">Cannabis sativa</name>
    <name type="common">Hemp</name>
    <name type="synonym">Marijuana</name>
    <dbReference type="NCBI Taxonomy" id="3483"/>
    <lineage>
        <taxon>Eukaryota</taxon>
        <taxon>Viridiplantae</taxon>
        <taxon>Streptophyta</taxon>
        <taxon>Embryophyta</taxon>
        <taxon>Tracheophyta</taxon>
        <taxon>Spermatophyta</taxon>
        <taxon>Magnoliopsida</taxon>
        <taxon>eudicotyledons</taxon>
        <taxon>Gunneridae</taxon>
        <taxon>Pentapetalae</taxon>
        <taxon>rosids</taxon>
        <taxon>fabids</taxon>
        <taxon>Rosales</taxon>
        <taxon>Cannabaceae</taxon>
        <taxon>Cannabis</taxon>
    </lineage>
</organism>
<dbReference type="AlphaFoldDB" id="A0A803NT19"/>
<feature type="region of interest" description="Disordered" evidence="1">
    <location>
        <begin position="112"/>
        <end position="142"/>
    </location>
</feature>
<dbReference type="SUPFAM" id="SSF56672">
    <property type="entry name" value="DNA/RNA polymerases"/>
    <property type="match status" value="1"/>
</dbReference>
<accession>A0A803NT19</accession>
<dbReference type="Proteomes" id="UP000596661">
    <property type="component" value="Chromosome 2"/>
</dbReference>
<evidence type="ECO:0000313" key="4">
    <source>
        <dbReference type="Proteomes" id="UP000596661"/>
    </source>
</evidence>
<dbReference type="InterPro" id="IPR013103">
    <property type="entry name" value="RVT_2"/>
</dbReference>
<reference evidence="3" key="1">
    <citation type="submission" date="2018-11" db="EMBL/GenBank/DDBJ databases">
        <authorList>
            <person name="Grassa J C."/>
        </authorList>
    </citation>
    <scope>NUCLEOTIDE SEQUENCE [LARGE SCALE GENOMIC DNA]</scope>
</reference>
<dbReference type="Pfam" id="PF07727">
    <property type="entry name" value="RVT_2"/>
    <property type="match status" value="1"/>
</dbReference>
<dbReference type="EMBL" id="UZAU01000173">
    <property type="status" value="NOT_ANNOTATED_CDS"/>
    <property type="molecule type" value="Genomic_DNA"/>
</dbReference>
<proteinExistence type="predicted"/>
<evidence type="ECO:0000259" key="2">
    <source>
        <dbReference type="Pfam" id="PF07727"/>
    </source>
</evidence>
<feature type="compositionally biased region" description="Polar residues" evidence="1">
    <location>
        <begin position="112"/>
        <end position="124"/>
    </location>
</feature>
<keyword evidence="4" id="KW-1185">Reference proteome</keyword>
<dbReference type="EnsemblPlants" id="evm.model.02.1288">
    <property type="protein sequence ID" value="cds.evm.model.02.1288"/>
    <property type="gene ID" value="evm.TU.02.1288"/>
</dbReference>
<feature type="domain" description="Reverse transcriptase Ty1/copia-type" evidence="2">
    <location>
        <begin position="300"/>
        <end position="540"/>
    </location>
</feature>
<evidence type="ECO:0000313" key="3">
    <source>
        <dbReference type="EnsemblPlants" id="cds.evm.model.02.1288"/>
    </source>
</evidence>